<feature type="domain" description="SF3A2" evidence="6">
    <location>
        <begin position="79"/>
        <end position="173"/>
    </location>
</feature>
<keyword evidence="3" id="KW-0862">Zinc</keyword>
<dbReference type="SMART" id="SM01050">
    <property type="entry name" value="CactinC_cactus"/>
    <property type="match status" value="1"/>
</dbReference>
<evidence type="ECO:0000313" key="8">
    <source>
        <dbReference type="Proteomes" id="UP000631114"/>
    </source>
</evidence>
<evidence type="ECO:0000256" key="5">
    <source>
        <dbReference type="SAM" id="MobiDB-lite"/>
    </source>
</evidence>
<feature type="compositionally biased region" description="Pro residues" evidence="5">
    <location>
        <begin position="223"/>
        <end position="235"/>
    </location>
</feature>
<dbReference type="PANTHER" id="PTHR23205:SF0">
    <property type="entry name" value="SPLICING FACTOR 3A SUBUNIT 2"/>
    <property type="match status" value="1"/>
</dbReference>
<keyword evidence="4" id="KW-0539">Nucleus</keyword>
<feature type="compositionally biased region" description="Low complexity" evidence="5">
    <location>
        <begin position="279"/>
        <end position="291"/>
    </location>
</feature>
<accession>A0A835I108</accession>
<keyword evidence="1" id="KW-0479">Metal-binding</keyword>
<evidence type="ECO:0000256" key="1">
    <source>
        <dbReference type="ARBA" id="ARBA00022723"/>
    </source>
</evidence>
<sequence>MRLVPLFVDSAIHIHAEIHAGSSFFANPILEGIIGSSPGIPYIAAVLRDCRKSMVGYTKTGAPKANGLQLRPRPPSIKIGRPGYRVTKQFDPETKQRSLLFQIEYPEIEDLTKPRHRFMSSYEQRIESCDKRYQYLLFAADPYEIIAFKVPSIEIDKSSSKLFTHWDPDSKMFTLQLHFKVKPPEAKPAPVANGTEAPGVFSKPLPPPPPPTSQGAPLANPTRGPPPGSVPPPPMHTGNGPRPMPPGGSLPVPPPPPVGSGTMANFTPGTQVRPPPMMPQGFPGQQIPGQGVRPPPQTWDNNY</sequence>
<dbReference type="Pfam" id="PF16835">
    <property type="entry name" value="SF3A2"/>
    <property type="match status" value="1"/>
</dbReference>
<comment type="caution">
    <text evidence="7">The sequence shown here is derived from an EMBL/GenBank/DDBJ whole genome shotgun (WGS) entry which is preliminary data.</text>
</comment>
<evidence type="ECO:0000256" key="2">
    <source>
        <dbReference type="ARBA" id="ARBA00022771"/>
    </source>
</evidence>
<proteinExistence type="predicted"/>
<keyword evidence="8" id="KW-1185">Reference proteome</keyword>
<evidence type="ECO:0000256" key="3">
    <source>
        <dbReference type="ARBA" id="ARBA00022833"/>
    </source>
</evidence>
<dbReference type="FunFam" id="2.60.40.2690:FF:000002">
    <property type="entry name" value="Splicing factor 3a subunit 2"/>
    <property type="match status" value="1"/>
</dbReference>
<dbReference type="GO" id="GO:0000245">
    <property type="term" value="P:spliceosomal complex assembly"/>
    <property type="evidence" value="ECO:0007669"/>
    <property type="project" value="TreeGrafter"/>
</dbReference>
<feature type="compositionally biased region" description="Pro residues" evidence="5">
    <location>
        <begin position="242"/>
        <end position="258"/>
    </location>
</feature>
<dbReference type="PANTHER" id="PTHR23205">
    <property type="entry name" value="SPLICING FACTOR 3A SUBUNIT 2"/>
    <property type="match status" value="1"/>
</dbReference>
<dbReference type="GO" id="GO:0005686">
    <property type="term" value="C:U2 snRNP"/>
    <property type="evidence" value="ECO:0007669"/>
    <property type="project" value="TreeGrafter"/>
</dbReference>
<dbReference type="GO" id="GO:0008270">
    <property type="term" value="F:zinc ion binding"/>
    <property type="evidence" value="ECO:0007669"/>
    <property type="project" value="UniProtKB-KW"/>
</dbReference>
<dbReference type="Gene3D" id="2.60.40.2690">
    <property type="match status" value="1"/>
</dbReference>
<protein>
    <recommendedName>
        <fullName evidence="6">SF3A2 domain-containing protein</fullName>
    </recommendedName>
</protein>
<organism evidence="7 8">
    <name type="scientific">Coptis chinensis</name>
    <dbReference type="NCBI Taxonomy" id="261450"/>
    <lineage>
        <taxon>Eukaryota</taxon>
        <taxon>Viridiplantae</taxon>
        <taxon>Streptophyta</taxon>
        <taxon>Embryophyta</taxon>
        <taxon>Tracheophyta</taxon>
        <taxon>Spermatophyta</taxon>
        <taxon>Magnoliopsida</taxon>
        <taxon>Ranunculales</taxon>
        <taxon>Ranunculaceae</taxon>
        <taxon>Coptidoideae</taxon>
        <taxon>Coptis</taxon>
    </lineage>
</organism>
<dbReference type="EMBL" id="JADFTS010000004">
    <property type="protein sequence ID" value="KAF9608496.1"/>
    <property type="molecule type" value="Genomic_DNA"/>
</dbReference>
<dbReference type="InterPro" id="IPR052092">
    <property type="entry name" value="SF3A2"/>
</dbReference>
<dbReference type="OrthoDB" id="10250970at2759"/>
<feature type="region of interest" description="Disordered" evidence="5">
    <location>
        <begin position="186"/>
        <end position="303"/>
    </location>
</feature>
<evidence type="ECO:0000259" key="6">
    <source>
        <dbReference type="Pfam" id="PF16835"/>
    </source>
</evidence>
<dbReference type="GO" id="GO:0071013">
    <property type="term" value="C:catalytic step 2 spliceosome"/>
    <property type="evidence" value="ECO:0007669"/>
    <property type="project" value="TreeGrafter"/>
</dbReference>
<evidence type="ECO:0000256" key="4">
    <source>
        <dbReference type="ARBA" id="ARBA00023242"/>
    </source>
</evidence>
<gene>
    <name evidence="7" type="ORF">IFM89_009862</name>
</gene>
<name>A0A835I108_9MAGN</name>
<evidence type="ECO:0000313" key="7">
    <source>
        <dbReference type="EMBL" id="KAF9608496.1"/>
    </source>
</evidence>
<keyword evidence="2" id="KW-0863">Zinc-finger</keyword>
<dbReference type="Proteomes" id="UP000631114">
    <property type="component" value="Unassembled WGS sequence"/>
</dbReference>
<dbReference type="GO" id="GO:0071004">
    <property type="term" value="C:U2-type prespliceosome"/>
    <property type="evidence" value="ECO:0007669"/>
    <property type="project" value="TreeGrafter"/>
</dbReference>
<dbReference type="InterPro" id="IPR031781">
    <property type="entry name" value="SF3A2_dom"/>
</dbReference>
<dbReference type="AlphaFoldDB" id="A0A835I108"/>
<reference evidence="7 8" key="1">
    <citation type="submission" date="2020-10" db="EMBL/GenBank/DDBJ databases">
        <title>The Coptis chinensis genome and diversification of protoberbering-type alkaloids.</title>
        <authorList>
            <person name="Wang B."/>
            <person name="Shu S."/>
            <person name="Song C."/>
            <person name="Liu Y."/>
        </authorList>
    </citation>
    <scope>NUCLEOTIDE SEQUENCE [LARGE SCALE GENOMIC DNA]</scope>
    <source>
        <strain evidence="7">HL-2020</strain>
        <tissue evidence="7">Leaf</tissue>
    </source>
</reference>